<protein>
    <recommendedName>
        <fullName evidence="5">Transmembrane protein</fullName>
    </recommendedName>
</protein>
<feature type="compositionally biased region" description="Polar residues" evidence="1">
    <location>
        <begin position="1"/>
        <end position="19"/>
    </location>
</feature>
<feature type="transmembrane region" description="Helical" evidence="2">
    <location>
        <begin position="108"/>
        <end position="128"/>
    </location>
</feature>
<sequence>MSRGPTRQSAADQVDPQQDQNRDIEAGRANPNFMLSETLSEFFKFPVLTMTLFYVQFKYTSMSSWWSIVSLVSLGLAFILQFVEWITREHICNQNKLACCTIDYFPCKIAYCMTVLRMAAAASLLLLLGTRVHLLVVLPLLLLVLALVVFFFWNTFYCSDPPGFGWMEHKEELRLRFDISSKVVSMAFAGLIGVAKGYVESPSNMTRGYMVSECFMFYSAVLGLLVMLLCTVPIALFPRHSTRARMAKVYIPILSYVALLFLVLAGILAAEGILQEYVFFVCFATVATAVLCFMNDYCKGTTRVNTEQDTKISQQIHVAFSAPLFGLLMSVHLKYGNGNSSIVSSSWWFKGFVLLTVCGILNYAACMVVIAEVQVAYPRWAWKWATYLTMASTLICGIGTAVLYPEVKTF</sequence>
<gene>
    <name evidence="3" type="ORF">URODEC1_LOCUS58019</name>
</gene>
<evidence type="ECO:0008006" key="5">
    <source>
        <dbReference type="Google" id="ProtNLM"/>
    </source>
</evidence>
<feature type="transmembrane region" description="Helical" evidence="2">
    <location>
        <begin position="276"/>
        <end position="295"/>
    </location>
</feature>
<keyword evidence="2" id="KW-1133">Transmembrane helix</keyword>
<name>A0ABC9AWY7_9POAL</name>
<evidence type="ECO:0000256" key="2">
    <source>
        <dbReference type="SAM" id="Phobius"/>
    </source>
</evidence>
<feature type="transmembrane region" description="Helical" evidence="2">
    <location>
        <begin position="384"/>
        <end position="404"/>
    </location>
</feature>
<keyword evidence="4" id="KW-1185">Reference proteome</keyword>
<feature type="transmembrane region" description="Helical" evidence="2">
    <location>
        <begin position="65"/>
        <end position="87"/>
    </location>
</feature>
<evidence type="ECO:0000313" key="4">
    <source>
        <dbReference type="Proteomes" id="UP001497457"/>
    </source>
</evidence>
<dbReference type="EMBL" id="OZ075132">
    <property type="protein sequence ID" value="CAL4985594.1"/>
    <property type="molecule type" value="Genomic_DNA"/>
</dbReference>
<accession>A0ABC9AWY7</accession>
<feature type="transmembrane region" description="Helical" evidence="2">
    <location>
        <begin position="249"/>
        <end position="270"/>
    </location>
</feature>
<feature type="transmembrane region" description="Helical" evidence="2">
    <location>
        <begin position="347"/>
        <end position="372"/>
    </location>
</feature>
<keyword evidence="2" id="KW-0472">Membrane</keyword>
<feature type="transmembrane region" description="Helical" evidence="2">
    <location>
        <begin position="215"/>
        <end position="237"/>
    </location>
</feature>
<proteinExistence type="predicted"/>
<dbReference type="AlphaFoldDB" id="A0ABC9AWY7"/>
<feature type="transmembrane region" description="Helical" evidence="2">
    <location>
        <begin position="134"/>
        <end position="156"/>
    </location>
</feature>
<reference evidence="4" key="1">
    <citation type="submission" date="2024-06" db="EMBL/GenBank/DDBJ databases">
        <authorList>
            <person name="Ryan C."/>
        </authorList>
    </citation>
    <scope>NUCLEOTIDE SEQUENCE [LARGE SCALE GENOMIC DNA]</scope>
</reference>
<organism evidence="3 4">
    <name type="scientific">Urochloa decumbens</name>
    <dbReference type="NCBI Taxonomy" id="240449"/>
    <lineage>
        <taxon>Eukaryota</taxon>
        <taxon>Viridiplantae</taxon>
        <taxon>Streptophyta</taxon>
        <taxon>Embryophyta</taxon>
        <taxon>Tracheophyta</taxon>
        <taxon>Spermatophyta</taxon>
        <taxon>Magnoliopsida</taxon>
        <taxon>Liliopsida</taxon>
        <taxon>Poales</taxon>
        <taxon>Poaceae</taxon>
        <taxon>PACMAD clade</taxon>
        <taxon>Panicoideae</taxon>
        <taxon>Panicodae</taxon>
        <taxon>Paniceae</taxon>
        <taxon>Melinidinae</taxon>
        <taxon>Urochloa</taxon>
    </lineage>
</organism>
<keyword evidence="2" id="KW-0812">Transmembrane</keyword>
<reference evidence="3 4" key="2">
    <citation type="submission" date="2024-10" db="EMBL/GenBank/DDBJ databases">
        <authorList>
            <person name="Ryan C."/>
        </authorList>
    </citation>
    <scope>NUCLEOTIDE SEQUENCE [LARGE SCALE GENOMIC DNA]</scope>
</reference>
<evidence type="ECO:0000256" key="1">
    <source>
        <dbReference type="SAM" id="MobiDB-lite"/>
    </source>
</evidence>
<feature type="region of interest" description="Disordered" evidence="1">
    <location>
        <begin position="1"/>
        <end position="22"/>
    </location>
</feature>
<evidence type="ECO:0000313" key="3">
    <source>
        <dbReference type="EMBL" id="CAL4985594.1"/>
    </source>
</evidence>
<feature type="transmembrane region" description="Helical" evidence="2">
    <location>
        <begin position="316"/>
        <end position="335"/>
    </location>
</feature>
<dbReference type="Proteomes" id="UP001497457">
    <property type="component" value="Chromosome 22rd"/>
</dbReference>